<dbReference type="InterPro" id="IPR036625">
    <property type="entry name" value="E3-bd_dom_sf"/>
</dbReference>
<accession>A0ABD2YU82</accession>
<dbReference type="SUPFAM" id="SSF47005">
    <property type="entry name" value="Peripheral subunit-binding domain of 2-oxo acid dehydrogenase complex"/>
    <property type="match status" value="1"/>
</dbReference>
<comment type="similarity">
    <text evidence="1">Belongs to the 2-oxoacid dehydrogenase family.</text>
</comment>
<feature type="domain" description="Peripheral subunit-binding (PSBD)" evidence="2">
    <location>
        <begin position="128"/>
        <end position="165"/>
    </location>
</feature>
<dbReference type="AlphaFoldDB" id="A0ABD2YU82"/>
<keyword evidence="4" id="KW-1185">Reference proteome</keyword>
<evidence type="ECO:0000313" key="3">
    <source>
        <dbReference type="EMBL" id="KAL3510131.1"/>
    </source>
</evidence>
<dbReference type="Pfam" id="PF02817">
    <property type="entry name" value="E3_binding"/>
    <property type="match status" value="1"/>
</dbReference>
<dbReference type="PROSITE" id="PS51826">
    <property type="entry name" value="PSBD"/>
    <property type="match status" value="1"/>
</dbReference>
<reference evidence="3 4" key="1">
    <citation type="submission" date="2024-11" db="EMBL/GenBank/DDBJ databases">
        <title>A near-complete genome assembly of Cinchona calisaya.</title>
        <authorList>
            <person name="Lian D.C."/>
            <person name="Zhao X.W."/>
            <person name="Wei L."/>
        </authorList>
    </citation>
    <scope>NUCLEOTIDE SEQUENCE [LARGE SCALE GENOMIC DNA]</scope>
    <source>
        <tissue evidence="3">Nenye</tissue>
    </source>
</reference>
<dbReference type="Proteomes" id="UP001630127">
    <property type="component" value="Unassembled WGS sequence"/>
</dbReference>
<evidence type="ECO:0000313" key="4">
    <source>
        <dbReference type="Proteomes" id="UP001630127"/>
    </source>
</evidence>
<dbReference type="Gene3D" id="4.10.320.10">
    <property type="entry name" value="E3-binding domain"/>
    <property type="match status" value="1"/>
</dbReference>
<proteinExistence type="inferred from homology"/>
<dbReference type="InterPro" id="IPR004167">
    <property type="entry name" value="PSBD"/>
</dbReference>
<name>A0ABD2YU82_9GENT</name>
<evidence type="ECO:0000256" key="1">
    <source>
        <dbReference type="ARBA" id="ARBA00007317"/>
    </source>
</evidence>
<comment type="caution">
    <text evidence="3">The sequence shown here is derived from an EMBL/GenBank/DDBJ whole genome shotgun (WGS) entry which is preliminary data.</text>
</comment>
<organism evidence="3 4">
    <name type="scientific">Cinchona calisaya</name>
    <dbReference type="NCBI Taxonomy" id="153742"/>
    <lineage>
        <taxon>Eukaryota</taxon>
        <taxon>Viridiplantae</taxon>
        <taxon>Streptophyta</taxon>
        <taxon>Embryophyta</taxon>
        <taxon>Tracheophyta</taxon>
        <taxon>Spermatophyta</taxon>
        <taxon>Magnoliopsida</taxon>
        <taxon>eudicotyledons</taxon>
        <taxon>Gunneridae</taxon>
        <taxon>Pentapetalae</taxon>
        <taxon>asterids</taxon>
        <taxon>lamiids</taxon>
        <taxon>Gentianales</taxon>
        <taxon>Rubiaceae</taxon>
        <taxon>Cinchonoideae</taxon>
        <taxon>Cinchoneae</taxon>
        <taxon>Cinchona</taxon>
    </lineage>
</organism>
<protein>
    <recommendedName>
        <fullName evidence="2">Peripheral subunit-binding (PSBD) domain-containing protein</fullName>
    </recommendedName>
</protein>
<dbReference type="EMBL" id="JBJUIK010000012">
    <property type="protein sequence ID" value="KAL3510131.1"/>
    <property type="molecule type" value="Genomic_DNA"/>
</dbReference>
<sequence>MSLDARTKIRRLGYFQVHASLHQLQLYPQLSLWHPLKHDVPLKLGVGRSSTTTRGISCKEEVSARGGSCKEEVSILLALIGLLNKVEGCSTCCFGLHCFPMPKSLTVPSPAGTALTVQPLSEGGKRIVAYPFAKKLAKELGMDLRVVLGSGPSGIVVAKDIEVATTEVTIVRGKAVATVAAVSGVELG</sequence>
<evidence type="ECO:0000259" key="2">
    <source>
        <dbReference type="PROSITE" id="PS51826"/>
    </source>
</evidence>
<gene>
    <name evidence="3" type="ORF">ACH5RR_029532</name>
</gene>